<gene>
    <name evidence="2" type="ORF">SDC9_160329</name>
</gene>
<organism evidence="2">
    <name type="scientific">bioreactor metagenome</name>
    <dbReference type="NCBI Taxonomy" id="1076179"/>
    <lineage>
        <taxon>unclassified sequences</taxon>
        <taxon>metagenomes</taxon>
        <taxon>ecological metagenomes</taxon>
    </lineage>
</organism>
<reference evidence="2" key="1">
    <citation type="submission" date="2019-08" db="EMBL/GenBank/DDBJ databases">
        <authorList>
            <person name="Kucharzyk K."/>
            <person name="Murdoch R.W."/>
            <person name="Higgins S."/>
            <person name="Loffler F."/>
        </authorList>
    </citation>
    <scope>NUCLEOTIDE SEQUENCE</scope>
</reference>
<evidence type="ECO:0000256" key="1">
    <source>
        <dbReference type="SAM" id="Phobius"/>
    </source>
</evidence>
<sequence length="170" mass="19529">MFGVTHHRRRARHNGFRLDKFGRAVGCAADFTVIAVLIRRLTFRAGAFNKTIRQEHAFFRIVKLGDCTVLNKTVFLQARVNQLRQLTVLFAVRRVVVVIADVKTCKISLMLLTHFTDHLLWRDPKLLCFQHDWRTVCVVRADEVNLVAAHSLVTDPDISLDVLQHMAEVD</sequence>
<keyword evidence="1" id="KW-0472">Membrane</keyword>
<feature type="transmembrane region" description="Helical" evidence="1">
    <location>
        <begin position="21"/>
        <end position="38"/>
    </location>
</feature>
<keyword evidence="1" id="KW-1133">Transmembrane helix</keyword>
<name>A0A645FI36_9ZZZZ</name>
<comment type="caution">
    <text evidence="2">The sequence shown here is derived from an EMBL/GenBank/DDBJ whole genome shotgun (WGS) entry which is preliminary data.</text>
</comment>
<protein>
    <submittedName>
        <fullName evidence="2">Uncharacterized protein</fullName>
    </submittedName>
</protein>
<evidence type="ECO:0000313" key="2">
    <source>
        <dbReference type="EMBL" id="MPN13009.1"/>
    </source>
</evidence>
<dbReference type="AlphaFoldDB" id="A0A645FI36"/>
<proteinExistence type="predicted"/>
<keyword evidence="1" id="KW-0812">Transmembrane</keyword>
<dbReference type="EMBL" id="VSSQ01059451">
    <property type="protein sequence ID" value="MPN13009.1"/>
    <property type="molecule type" value="Genomic_DNA"/>
</dbReference>
<accession>A0A645FI36</accession>